<reference evidence="3" key="1">
    <citation type="submission" date="2016-09" db="EMBL/GenBank/DDBJ databases">
        <authorList>
            <person name="Greninger A.L."/>
            <person name="Jerome K.R."/>
            <person name="Mcnair B."/>
            <person name="Wallis C."/>
            <person name="Fang F."/>
        </authorList>
    </citation>
    <scope>NUCLEOTIDE SEQUENCE [LARGE SCALE GENOMIC DNA]</scope>
    <source>
        <strain evidence="3">M7</strain>
    </source>
</reference>
<proteinExistence type="predicted"/>
<evidence type="ECO:0000313" key="3">
    <source>
        <dbReference type="Proteomes" id="UP000094243"/>
    </source>
</evidence>
<dbReference type="Proteomes" id="UP000094243">
    <property type="component" value="Unassembled WGS sequence"/>
</dbReference>
<keyword evidence="1" id="KW-0812">Transmembrane</keyword>
<accession>A0A1E3R3K8</accession>
<name>A0A1E3R3K8_9MYCO</name>
<dbReference type="AlphaFoldDB" id="A0A1E3R3K8"/>
<comment type="caution">
    <text evidence="2">The sequence shown here is derived from an EMBL/GenBank/DDBJ whole genome shotgun (WGS) entry which is preliminary data.</text>
</comment>
<sequence>MKISAGSSGPRLRQPSARLTPGSCFFLMRAPCPESVPPPEPPPPPAAWVHRFHAPPAMPRPLPVAPTADWNSLWGIAGLLLIPAAGAALGYRQARAAQTAERIR</sequence>
<evidence type="ECO:0000256" key="1">
    <source>
        <dbReference type="SAM" id="Phobius"/>
    </source>
</evidence>
<dbReference type="EMBL" id="MIGZ01000275">
    <property type="protein sequence ID" value="ODQ84508.1"/>
    <property type="molecule type" value="Genomic_DNA"/>
</dbReference>
<evidence type="ECO:0000313" key="2">
    <source>
        <dbReference type="EMBL" id="ODQ84508.1"/>
    </source>
</evidence>
<protein>
    <submittedName>
        <fullName evidence="2">Uncharacterized protein</fullName>
    </submittedName>
</protein>
<keyword evidence="1" id="KW-0472">Membrane</keyword>
<feature type="transmembrane region" description="Helical" evidence="1">
    <location>
        <begin position="72"/>
        <end position="91"/>
    </location>
</feature>
<keyword evidence="1" id="KW-1133">Transmembrane helix</keyword>
<gene>
    <name evidence="2" type="ORF">BHQ17_27130</name>
</gene>
<organism evidence="2 3">
    <name type="scientific">Mycolicibacterium holsaticum</name>
    <dbReference type="NCBI Taxonomy" id="152142"/>
    <lineage>
        <taxon>Bacteria</taxon>
        <taxon>Bacillati</taxon>
        <taxon>Actinomycetota</taxon>
        <taxon>Actinomycetes</taxon>
        <taxon>Mycobacteriales</taxon>
        <taxon>Mycobacteriaceae</taxon>
        <taxon>Mycolicibacterium</taxon>
    </lineage>
</organism>
<keyword evidence="3" id="KW-1185">Reference proteome</keyword>